<gene>
    <name evidence="1" type="ORF">BDR25DRAFT_378010</name>
</gene>
<accession>A0ACB6QFV7</accession>
<proteinExistence type="predicted"/>
<reference evidence="1" key="1">
    <citation type="journal article" date="2020" name="Stud. Mycol.">
        <title>101 Dothideomycetes genomes: a test case for predicting lifestyles and emergence of pathogens.</title>
        <authorList>
            <person name="Haridas S."/>
            <person name="Albert R."/>
            <person name="Binder M."/>
            <person name="Bloem J."/>
            <person name="Labutti K."/>
            <person name="Salamov A."/>
            <person name="Andreopoulos B."/>
            <person name="Baker S."/>
            <person name="Barry K."/>
            <person name="Bills G."/>
            <person name="Bluhm B."/>
            <person name="Cannon C."/>
            <person name="Castanera R."/>
            <person name="Culley D."/>
            <person name="Daum C."/>
            <person name="Ezra D."/>
            <person name="Gonzalez J."/>
            <person name="Henrissat B."/>
            <person name="Kuo A."/>
            <person name="Liang C."/>
            <person name="Lipzen A."/>
            <person name="Lutzoni F."/>
            <person name="Magnuson J."/>
            <person name="Mondo S."/>
            <person name="Nolan M."/>
            <person name="Ohm R."/>
            <person name="Pangilinan J."/>
            <person name="Park H.-J."/>
            <person name="Ramirez L."/>
            <person name="Alfaro M."/>
            <person name="Sun H."/>
            <person name="Tritt A."/>
            <person name="Yoshinaga Y."/>
            <person name="Zwiers L.-H."/>
            <person name="Turgeon B."/>
            <person name="Goodwin S."/>
            <person name="Spatafora J."/>
            <person name="Crous P."/>
            <person name="Grigoriev I."/>
        </authorList>
    </citation>
    <scope>NUCLEOTIDE SEQUENCE</scope>
    <source>
        <strain evidence="1">ATCC 200398</strain>
    </source>
</reference>
<protein>
    <submittedName>
        <fullName evidence="1">PNK3P-domain-containing protein</fullName>
    </submittedName>
</protein>
<keyword evidence="2" id="KW-1185">Reference proteome</keyword>
<name>A0ACB6QFV7_9PLEO</name>
<organism evidence="1 2">
    <name type="scientific">Lindgomyces ingoldianus</name>
    <dbReference type="NCBI Taxonomy" id="673940"/>
    <lineage>
        <taxon>Eukaryota</taxon>
        <taxon>Fungi</taxon>
        <taxon>Dikarya</taxon>
        <taxon>Ascomycota</taxon>
        <taxon>Pezizomycotina</taxon>
        <taxon>Dothideomycetes</taxon>
        <taxon>Pleosporomycetidae</taxon>
        <taxon>Pleosporales</taxon>
        <taxon>Lindgomycetaceae</taxon>
        <taxon>Lindgomyces</taxon>
    </lineage>
</organism>
<evidence type="ECO:0000313" key="2">
    <source>
        <dbReference type="Proteomes" id="UP000799755"/>
    </source>
</evidence>
<comment type="caution">
    <text evidence="1">The sequence shown here is derived from an EMBL/GenBank/DDBJ whole genome shotgun (WGS) entry which is preliminary data.</text>
</comment>
<sequence length="392" mass="45178">MTTREDPGMTGWSLVGSTLLVRRFSRDSKHEDKACFFEPRTKIAAFDLDSTLISTRSGELYASDEQDWKWWHKSVPMKLAELYDNDYQIIIFTNQGRLTDENRQEAPEAQMWKRKVDVLLNVLDIPLILYAACANDNYRKPRTGMWEKMKEEFHSVELDLSFLVGDAAGRECDHSDADRHFCLNIGIPFFTPEKFFLGAPLEPMSDKFNPAWYLPTHTALATKRNINHGPKHQSLLVFVGAPGAGKTTYYRKTLQPLGYERIGSHQLGLEERVQLAYQVLAEGKSVVIDDTNTTAAARKLWISLASRFKIRVYAIHFTTPADLCLHNDSVRALGGDQTKEEQRKVFPRTRFKDIISRFSEPQNTEGFEEVVKLDFEWHGSSEELRIWNKHWI</sequence>
<dbReference type="EMBL" id="MU003527">
    <property type="protein sequence ID" value="KAF2465858.1"/>
    <property type="molecule type" value="Genomic_DNA"/>
</dbReference>
<dbReference type="Proteomes" id="UP000799755">
    <property type="component" value="Unassembled WGS sequence"/>
</dbReference>
<evidence type="ECO:0000313" key="1">
    <source>
        <dbReference type="EMBL" id="KAF2465858.1"/>
    </source>
</evidence>